<feature type="transmembrane region" description="Helical" evidence="6">
    <location>
        <begin position="188"/>
        <end position="208"/>
    </location>
</feature>
<comment type="subcellular location">
    <subcellularLocation>
        <location evidence="1">Membrane</location>
        <topology evidence="1">Multi-pass membrane protein</topology>
    </subcellularLocation>
</comment>
<keyword evidence="3 6" id="KW-0812">Transmembrane</keyword>
<feature type="domain" description="Major facilitator superfamily (MFS) profile" evidence="7">
    <location>
        <begin position="46"/>
        <end position="492"/>
    </location>
</feature>
<feature type="transmembrane region" description="Helical" evidence="6">
    <location>
        <begin position="340"/>
        <end position="359"/>
    </location>
</feature>
<dbReference type="InterPro" id="IPR020846">
    <property type="entry name" value="MFS_dom"/>
</dbReference>
<dbReference type="Gene3D" id="1.20.1250.20">
    <property type="entry name" value="MFS general substrate transporter like domains"/>
    <property type="match status" value="1"/>
</dbReference>
<dbReference type="GO" id="GO:0055056">
    <property type="term" value="F:D-glucose transmembrane transporter activity"/>
    <property type="evidence" value="ECO:0007669"/>
    <property type="project" value="TreeGrafter"/>
</dbReference>
<keyword evidence="5 6" id="KW-0472">Membrane</keyword>
<evidence type="ECO:0000259" key="7">
    <source>
        <dbReference type="PROSITE" id="PS50850"/>
    </source>
</evidence>
<dbReference type="EMBL" id="LR790342">
    <property type="protein sequence ID" value="CAB3266204.1"/>
    <property type="molecule type" value="mRNA"/>
</dbReference>
<name>A0A6F9DRX8_9ASCI</name>
<dbReference type="InterPro" id="IPR045263">
    <property type="entry name" value="GLUT"/>
</dbReference>
<feature type="transmembrane region" description="Helical" evidence="6">
    <location>
        <begin position="44"/>
        <end position="72"/>
    </location>
</feature>
<dbReference type="Pfam" id="PF00083">
    <property type="entry name" value="Sugar_tr"/>
    <property type="match status" value="1"/>
</dbReference>
<sequence length="517" mass="56936">MENKADIEMKESNGVPEHTIVDRLPLVENGEIAKPLANSNYCMWTLFLSVSSVMMSTGIAVGAMNASMAILGDFYNQTYYERYDNYIPEDTSLLLIALTVSGLLAGGILGALSIGFILARFSRKQSMAIMNLTNILAVATLCIGGPLIPSYECIIIGRFIMGLFSGFGMNLIPIVVAEISNQERQAFYLSLIGVNLSFGGLFGLVLGFKEALGTEELWPILLTISSAPSIAYLLALKWLPETPSYLLRQGKRTQALQVLRKLRQNAQEEKLCQELAKIEREQRAHGEIKQVPLITMFKSTGYRRQLIAVVMVFMQAQLCGVNGVGMYTNRIFMSAGFNESSAITASTIVYSIQFVVALVGSGAVDRWGPKMINVISGSVMSASLVLLTVAMVTSAQVEFMLYVNIVAVTIYILSWACGINLTLFPLLGALTTEQTREVSFTFGGGIFWVLSWFVGFITPYFMEWMGPFAFFPWAILNAIFAAYVLIFIPDIKGKSREYIESFVRKGKVNFCNCGATT</sequence>
<feature type="transmembrane region" description="Helical" evidence="6">
    <location>
        <begin position="371"/>
        <end position="393"/>
    </location>
</feature>
<evidence type="ECO:0000313" key="8">
    <source>
        <dbReference type="EMBL" id="CAB3266204.1"/>
    </source>
</evidence>
<evidence type="ECO:0000256" key="1">
    <source>
        <dbReference type="ARBA" id="ARBA00004141"/>
    </source>
</evidence>
<keyword evidence="4 6" id="KW-1133">Transmembrane helix</keyword>
<dbReference type="InterPro" id="IPR005828">
    <property type="entry name" value="MFS_sugar_transport-like"/>
</dbReference>
<reference evidence="8" key="1">
    <citation type="submission" date="2020-04" db="EMBL/GenBank/DDBJ databases">
        <authorList>
            <person name="Neveu A P."/>
        </authorList>
    </citation>
    <scope>NUCLEOTIDE SEQUENCE</scope>
    <source>
        <tissue evidence="8">Whole embryo</tissue>
    </source>
</reference>
<feature type="transmembrane region" description="Helical" evidence="6">
    <location>
        <begin position="129"/>
        <end position="148"/>
    </location>
</feature>
<proteinExistence type="evidence at transcript level"/>
<feature type="transmembrane region" description="Helical" evidence="6">
    <location>
        <begin position="92"/>
        <end position="117"/>
    </location>
</feature>
<dbReference type="AlphaFoldDB" id="A0A6F9DRX8"/>
<feature type="transmembrane region" description="Helical" evidence="6">
    <location>
        <begin position="154"/>
        <end position="176"/>
    </location>
</feature>
<keyword evidence="2" id="KW-0813">Transport</keyword>
<organism evidence="8">
    <name type="scientific">Phallusia mammillata</name>
    <dbReference type="NCBI Taxonomy" id="59560"/>
    <lineage>
        <taxon>Eukaryota</taxon>
        <taxon>Metazoa</taxon>
        <taxon>Chordata</taxon>
        <taxon>Tunicata</taxon>
        <taxon>Ascidiacea</taxon>
        <taxon>Phlebobranchia</taxon>
        <taxon>Ascidiidae</taxon>
        <taxon>Phallusia</taxon>
    </lineage>
</organism>
<feature type="transmembrane region" description="Helical" evidence="6">
    <location>
        <begin position="306"/>
        <end position="328"/>
    </location>
</feature>
<feature type="transmembrane region" description="Helical" evidence="6">
    <location>
        <begin position="438"/>
        <end position="462"/>
    </location>
</feature>
<keyword evidence="8" id="KW-0762">Sugar transport</keyword>
<dbReference type="GO" id="GO:0005886">
    <property type="term" value="C:plasma membrane"/>
    <property type="evidence" value="ECO:0007669"/>
    <property type="project" value="TreeGrafter"/>
</dbReference>
<evidence type="ECO:0000256" key="5">
    <source>
        <dbReference type="ARBA" id="ARBA00023136"/>
    </source>
</evidence>
<feature type="transmembrane region" description="Helical" evidence="6">
    <location>
        <begin position="399"/>
        <end position="426"/>
    </location>
</feature>
<evidence type="ECO:0000256" key="2">
    <source>
        <dbReference type="ARBA" id="ARBA00022448"/>
    </source>
</evidence>
<dbReference type="PROSITE" id="PS50850">
    <property type="entry name" value="MFS"/>
    <property type="match status" value="1"/>
</dbReference>
<protein>
    <submittedName>
        <fullName evidence="8">Solute carrier family 2, facilitated glucose transporter member 1-like</fullName>
    </submittedName>
</protein>
<dbReference type="SUPFAM" id="SSF103473">
    <property type="entry name" value="MFS general substrate transporter"/>
    <property type="match status" value="1"/>
</dbReference>
<gene>
    <name evidence="8" type="primary">Slc2a1-002</name>
</gene>
<dbReference type="GO" id="GO:0046323">
    <property type="term" value="P:D-glucose import"/>
    <property type="evidence" value="ECO:0007669"/>
    <property type="project" value="TreeGrafter"/>
</dbReference>
<evidence type="ECO:0000256" key="4">
    <source>
        <dbReference type="ARBA" id="ARBA00022989"/>
    </source>
</evidence>
<accession>A0A6F9DRX8</accession>
<dbReference type="PANTHER" id="PTHR23503:SF8">
    <property type="entry name" value="FACILITATED GLUCOSE TRANSPORTER PROTEIN 1"/>
    <property type="match status" value="1"/>
</dbReference>
<evidence type="ECO:0000256" key="3">
    <source>
        <dbReference type="ARBA" id="ARBA00022692"/>
    </source>
</evidence>
<feature type="transmembrane region" description="Helical" evidence="6">
    <location>
        <begin position="220"/>
        <end position="239"/>
    </location>
</feature>
<dbReference type="InterPro" id="IPR036259">
    <property type="entry name" value="MFS_trans_sf"/>
</dbReference>
<feature type="transmembrane region" description="Helical" evidence="6">
    <location>
        <begin position="468"/>
        <end position="488"/>
    </location>
</feature>
<dbReference type="PANTHER" id="PTHR23503">
    <property type="entry name" value="SOLUTE CARRIER FAMILY 2"/>
    <property type="match status" value="1"/>
</dbReference>
<evidence type="ECO:0000256" key="6">
    <source>
        <dbReference type="SAM" id="Phobius"/>
    </source>
</evidence>
<dbReference type="GO" id="GO:0070837">
    <property type="term" value="P:dehydroascorbic acid transport"/>
    <property type="evidence" value="ECO:0007669"/>
    <property type="project" value="TreeGrafter"/>
</dbReference>